<keyword evidence="3" id="KW-0804">Transcription</keyword>
<reference evidence="5 6" key="1">
    <citation type="journal article" date="2014" name="BMC Genomics">
        <title>Comparison of environmental and isolate Sulfobacillus genomes reveals diverse carbon, sulfur, nitrogen, and hydrogen metabolisms.</title>
        <authorList>
            <person name="Justice N.B."/>
            <person name="Norman A."/>
            <person name="Brown C.T."/>
            <person name="Singh A."/>
            <person name="Thomas B.C."/>
            <person name="Banfield J.F."/>
        </authorList>
    </citation>
    <scope>NUCLEOTIDE SEQUENCE [LARGE SCALE GENOMIC DNA]</scope>
    <source>
        <strain evidence="5">AMDSBA3</strain>
    </source>
</reference>
<dbReference type="Pfam" id="PF07702">
    <property type="entry name" value="UTRA"/>
    <property type="match status" value="1"/>
</dbReference>
<dbReference type="EMBL" id="PXYV01000119">
    <property type="protein sequence ID" value="PSR19905.1"/>
    <property type="molecule type" value="Genomic_DNA"/>
</dbReference>
<keyword evidence="2" id="KW-0238">DNA-binding</keyword>
<dbReference type="InterPro" id="IPR050679">
    <property type="entry name" value="Bact_HTH_transcr_reg"/>
</dbReference>
<keyword evidence="1" id="KW-0805">Transcription regulation</keyword>
<evidence type="ECO:0000313" key="5">
    <source>
        <dbReference type="EMBL" id="PSR19905.1"/>
    </source>
</evidence>
<dbReference type="SMART" id="SM00866">
    <property type="entry name" value="UTRA"/>
    <property type="match status" value="1"/>
</dbReference>
<dbReference type="GO" id="GO:0003677">
    <property type="term" value="F:DNA binding"/>
    <property type="evidence" value="ECO:0007669"/>
    <property type="project" value="UniProtKB-KW"/>
</dbReference>
<dbReference type="PANTHER" id="PTHR44846">
    <property type="entry name" value="MANNOSYL-D-GLYCERATE TRANSPORT/METABOLISM SYSTEM REPRESSOR MNGR-RELATED"/>
    <property type="match status" value="1"/>
</dbReference>
<dbReference type="Gene3D" id="3.40.1410.10">
    <property type="entry name" value="Chorismate lyase-like"/>
    <property type="match status" value="1"/>
</dbReference>
<feature type="domain" description="HTH gntR-type" evidence="4">
    <location>
        <begin position="1"/>
        <end position="67"/>
    </location>
</feature>
<evidence type="ECO:0000313" key="6">
    <source>
        <dbReference type="Proteomes" id="UP000241848"/>
    </source>
</evidence>
<dbReference type="GO" id="GO:0045892">
    <property type="term" value="P:negative regulation of DNA-templated transcription"/>
    <property type="evidence" value="ECO:0007669"/>
    <property type="project" value="TreeGrafter"/>
</dbReference>
<dbReference type="InterPro" id="IPR036388">
    <property type="entry name" value="WH-like_DNA-bd_sf"/>
</dbReference>
<dbReference type="Gene3D" id="1.10.10.10">
    <property type="entry name" value="Winged helix-like DNA-binding domain superfamily/Winged helix DNA-binding domain"/>
    <property type="match status" value="1"/>
</dbReference>
<evidence type="ECO:0000259" key="4">
    <source>
        <dbReference type="PROSITE" id="PS50949"/>
    </source>
</evidence>
<dbReference type="InterPro" id="IPR000524">
    <property type="entry name" value="Tscrpt_reg_HTH_GntR"/>
</dbReference>
<dbReference type="InterPro" id="IPR036390">
    <property type="entry name" value="WH_DNA-bd_sf"/>
</dbReference>
<dbReference type="SUPFAM" id="SSF64288">
    <property type="entry name" value="Chorismate lyase-like"/>
    <property type="match status" value="1"/>
</dbReference>
<dbReference type="PROSITE" id="PS50949">
    <property type="entry name" value="HTH_GNTR"/>
    <property type="match status" value="1"/>
</dbReference>
<dbReference type="PANTHER" id="PTHR44846:SF17">
    <property type="entry name" value="GNTR-FAMILY TRANSCRIPTIONAL REGULATOR"/>
    <property type="match status" value="1"/>
</dbReference>
<dbReference type="GO" id="GO:0003700">
    <property type="term" value="F:DNA-binding transcription factor activity"/>
    <property type="evidence" value="ECO:0007669"/>
    <property type="project" value="InterPro"/>
</dbReference>
<dbReference type="InterPro" id="IPR011663">
    <property type="entry name" value="UTRA"/>
</dbReference>
<proteinExistence type="predicted"/>
<dbReference type="CDD" id="cd07377">
    <property type="entry name" value="WHTH_GntR"/>
    <property type="match status" value="1"/>
</dbReference>
<dbReference type="AlphaFoldDB" id="A0A2T2WCD7"/>
<dbReference type="Proteomes" id="UP000241848">
    <property type="component" value="Unassembled WGS sequence"/>
</dbReference>
<name>A0A2T2WCD7_9FIRM</name>
<evidence type="ECO:0000256" key="2">
    <source>
        <dbReference type="ARBA" id="ARBA00023125"/>
    </source>
</evidence>
<evidence type="ECO:0000256" key="1">
    <source>
        <dbReference type="ARBA" id="ARBA00023015"/>
    </source>
</evidence>
<accession>A0A2T2WCD7</accession>
<dbReference type="SUPFAM" id="SSF46785">
    <property type="entry name" value="Winged helix' DNA-binding domain"/>
    <property type="match status" value="1"/>
</dbReference>
<evidence type="ECO:0000256" key="3">
    <source>
        <dbReference type="ARBA" id="ARBA00023163"/>
    </source>
</evidence>
<protein>
    <recommendedName>
        <fullName evidence="4">HTH gntR-type domain-containing protein</fullName>
    </recommendedName>
</protein>
<dbReference type="InterPro" id="IPR028978">
    <property type="entry name" value="Chorismate_lyase_/UTRA_dom_sf"/>
</dbReference>
<dbReference type="Pfam" id="PF00392">
    <property type="entry name" value="GntR"/>
    <property type="match status" value="1"/>
</dbReference>
<dbReference type="SMART" id="SM00345">
    <property type="entry name" value="HTH_GNTR"/>
    <property type="match status" value="1"/>
</dbReference>
<organism evidence="5 6">
    <name type="scientific">Sulfobacillus acidophilus</name>
    <dbReference type="NCBI Taxonomy" id="53633"/>
    <lineage>
        <taxon>Bacteria</taxon>
        <taxon>Bacillati</taxon>
        <taxon>Bacillota</taxon>
        <taxon>Clostridia</taxon>
        <taxon>Eubacteriales</taxon>
        <taxon>Clostridiales Family XVII. Incertae Sedis</taxon>
        <taxon>Sulfobacillus</taxon>
    </lineage>
</organism>
<sequence length="240" mass="26428">MLLVDTIRTALTDMIEQLAPGQRLPSEDALAEMLEVSRPTVRSALIALEQEGRVSRRHGRGTFVCATRPKLRASLQELVSVADIVEQNGYRAEVKDVEKSSLMLPRFVTEALNLPDDTAGYRVSRTVYANGEPAVYLVDFLAQEISGKRVNLDLFSDRMIVALHRIGIDIAYAVTQVTLSRASEASAKALNIAPGDALLLLNQIAHTAFNEPIVYSVGYHREGYVSYSVMRNVNPGRDGQ</sequence>
<dbReference type="PRINTS" id="PR00035">
    <property type="entry name" value="HTHGNTR"/>
</dbReference>
<gene>
    <name evidence="5" type="ORF">C7B45_17635</name>
</gene>
<comment type="caution">
    <text evidence="5">The sequence shown here is derived from an EMBL/GenBank/DDBJ whole genome shotgun (WGS) entry which is preliminary data.</text>
</comment>